<feature type="signal peptide" evidence="2">
    <location>
        <begin position="1"/>
        <end position="23"/>
    </location>
</feature>
<reference evidence="3 4" key="1">
    <citation type="journal article" date="2019" name="Sci. Rep.">
        <title>Orb-weaving spider Araneus ventricosus genome elucidates the spidroin gene catalogue.</title>
        <authorList>
            <person name="Kono N."/>
            <person name="Nakamura H."/>
            <person name="Ohtoshi R."/>
            <person name="Moran D.A.P."/>
            <person name="Shinohara A."/>
            <person name="Yoshida Y."/>
            <person name="Fujiwara M."/>
            <person name="Mori M."/>
            <person name="Tomita M."/>
            <person name="Arakawa K."/>
        </authorList>
    </citation>
    <scope>NUCLEOTIDE SEQUENCE [LARGE SCALE GENOMIC DNA]</scope>
</reference>
<keyword evidence="4" id="KW-1185">Reference proteome</keyword>
<name>A0A4Y2QFM0_ARAVE</name>
<comment type="caution">
    <text evidence="3">The sequence shown here is derived from an EMBL/GenBank/DDBJ whole genome shotgun (WGS) entry which is preliminary data.</text>
</comment>
<proteinExistence type="predicted"/>
<feature type="region of interest" description="Disordered" evidence="1">
    <location>
        <begin position="67"/>
        <end position="92"/>
    </location>
</feature>
<evidence type="ECO:0000256" key="2">
    <source>
        <dbReference type="SAM" id="SignalP"/>
    </source>
</evidence>
<organism evidence="3 4">
    <name type="scientific">Araneus ventricosus</name>
    <name type="common">Orbweaver spider</name>
    <name type="synonym">Epeira ventricosa</name>
    <dbReference type="NCBI Taxonomy" id="182803"/>
    <lineage>
        <taxon>Eukaryota</taxon>
        <taxon>Metazoa</taxon>
        <taxon>Ecdysozoa</taxon>
        <taxon>Arthropoda</taxon>
        <taxon>Chelicerata</taxon>
        <taxon>Arachnida</taxon>
        <taxon>Araneae</taxon>
        <taxon>Araneomorphae</taxon>
        <taxon>Entelegynae</taxon>
        <taxon>Araneoidea</taxon>
        <taxon>Araneidae</taxon>
        <taxon>Araneus</taxon>
    </lineage>
</organism>
<feature type="chain" id="PRO_5021228285" description="Kazal-like domain-containing protein" evidence="2">
    <location>
        <begin position="24"/>
        <end position="92"/>
    </location>
</feature>
<evidence type="ECO:0000256" key="1">
    <source>
        <dbReference type="SAM" id="MobiDB-lite"/>
    </source>
</evidence>
<dbReference type="EMBL" id="BGPR01013650">
    <property type="protein sequence ID" value="GBN61567.1"/>
    <property type="molecule type" value="Genomic_DNA"/>
</dbReference>
<sequence>MSPTLICPHAQIAILVLQQICTANLEISAICHDKCASVKQVCSKLTQASGVYGRTCHQACIANYSKKQSPVNTTQDRDSHYSAQEADALTIQ</sequence>
<evidence type="ECO:0008006" key="5">
    <source>
        <dbReference type="Google" id="ProtNLM"/>
    </source>
</evidence>
<protein>
    <recommendedName>
        <fullName evidence="5">Kazal-like domain-containing protein</fullName>
    </recommendedName>
</protein>
<dbReference type="AlphaFoldDB" id="A0A4Y2QFM0"/>
<keyword evidence="2" id="KW-0732">Signal</keyword>
<dbReference type="Proteomes" id="UP000499080">
    <property type="component" value="Unassembled WGS sequence"/>
</dbReference>
<accession>A0A4Y2QFM0</accession>
<evidence type="ECO:0000313" key="4">
    <source>
        <dbReference type="Proteomes" id="UP000499080"/>
    </source>
</evidence>
<gene>
    <name evidence="3" type="ORF">AVEN_15090_1</name>
</gene>
<evidence type="ECO:0000313" key="3">
    <source>
        <dbReference type="EMBL" id="GBN61567.1"/>
    </source>
</evidence>